<feature type="transmembrane region" description="Helical" evidence="2">
    <location>
        <begin position="1180"/>
        <end position="1203"/>
    </location>
</feature>
<proteinExistence type="predicted"/>
<dbReference type="PaxDb" id="2903-EOD29014"/>
<keyword evidence="2" id="KW-0812">Transmembrane</keyword>
<feature type="domain" description="TIR" evidence="3">
    <location>
        <begin position="1307"/>
        <end position="1392"/>
    </location>
</feature>
<dbReference type="SUPFAM" id="SSF51126">
    <property type="entry name" value="Pectin lyase-like"/>
    <property type="match status" value="1"/>
</dbReference>
<keyword evidence="2" id="KW-1133">Transmembrane helix</keyword>
<evidence type="ECO:0000256" key="1">
    <source>
        <dbReference type="SAM" id="MobiDB-lite"/>
    </source>
</evidence>
<feature type="transmembrane region" description="Helical" evidence="2">
    <location>
        <begin position="1209"/>
        <end position="1232"/>
    </location>
</feature>
<dbReference type="PANTHER" id="PTHR11319:SF35">
    <property type="entry name" value="OUTER MEMBRANE PROTEIN PMPC-RELATED"/>
    <property type="match status" value="1"/>
</dbReference>
<dbReference type="KEGG" id="ehx:EMIHUDRAFT_113897"/>
<dbReference type="GeneID" id="17274559"/>
<feature type="region of interest" description="Disordered" evidence="1">
    <location>
        <begin position="49"/>
        <end position="99"/>
    </location>
</feature>
<dbReference type="EnsemblProtists" id="EOD29014">
    <property type="protein sequence ID" value="EOD29014"/>
    <property type="gene ID" value="EMIHUDRAFT_113897"/>
</dbReference>
<keyword evidence="2" id="KW-0472">Membrane</keyword>
<feature type="compositionally biased region" description="Basic and acidic residues" evidence="1">
    <location>
        <begin position="522"/>
        <end position="539"/>
    </location>
</feature>
<dbReference type="eggNOG" id="ENOG502QSG1">
    <property type="taxonomic scope" value="Eukaryota"/>
</dbReference>
<feature type="region of interest" description="Disordered" evidence="1">
    <location>
        <begin position="522"/>
        <end position="561"/>
    </location>
</feature>
<feature type="region of interest" description="Disordered" evidence="1">
    <location>
        <begin position="112"/>
        <end position="139"/>
    </location>
</feature>
<dbReference type="Gene3D" id="3.40.50.10140">
    <property type="entry name" value="Toll/interleukin-1 receptor homology (TIR) domain"/>
    <property type="match status" value="1"/>
</dbReference>
<feature type="compositionally biased region" description="Low complexity" evidence="1">
    <location>
        <begin position="543"/>
        <end position="561"/>
    </location>
</feature>
<evidence type="ECO:0000256" key="2">
    <source>
        <dbReference type="SAM" id="Phobius"/>
    </source>
</evidence>
<reference evidence="5" key="1">
    <citation type="journal article" date="2013" name="Nature">
        <title>Pan genome of the phytoplankton Emiliania underpins its global distribution.</title>
        <authorList>
            <person name="Read B.A."/>
            <person name="Kegel J."/>
            <person name="Klute M.J."/>
            <person name="Kuo A."/>
            <person name="Lefebvre S.C."/>
            <person name="Maumus F."/>
            <person name="Mayer C."/>
            <person name="Miller J."/>
            <person name="Monier A."/>
            <person name="Salamov A."/>
            <person name="Young J."/>
            <person name="Aguilar M."/>
            <person name="Claverie J.M."/>
            <person name="Frickenhaus S."/>
            <person name="Gonzalez K."/>
            <person name="Herman E.K."/>
            <person name="Lin Y.C."/>
            <person name="Napier J."/>
            <person name="Ogata H."/>
            <person name="Sarno A.F."/>
            <person name="Shmutz J."/>
            <person name="Schroeder D."/>
            <person name="de Vargas C."/>
            <person name="Verret F."/>
            <person name="von Dassow P."/>
            <person name="Valentin K."/>
            <person name="Van de Peer Y."/>
            <person name="Wheeler G."/>
            <person name="Dacks J.B."/>
            <person name="Delwiche C.F."/>
            <person name="Dyhrman S.T."/>
            <person name="Glockner G."/>
            <person name="John U."/>
            <person name="Richards T."/>
            <person name="Worden A.Z."/>
            <person name="Zhang X."/>
            <person name="Grigoriev I.V."/>
            <person name="Allen A.E."/>
            <person name="Bidle K."/>
            <person name="Borodovsky M."/>
            <person name="Bowler C."/>
            <person name="Brownlee C."/>
            <person name="Cock J.M."/>
            <person name="Elias M."/>
            <person name="Gladyshev V.N."/>
            <person name="Groth M."/>
            <person name="Guda C."/>
            <person name="Hadaegh A."/>
            <person name="Iglesias-Rodriguez M.D."/>
            <person name="Jenkins J."/>
            <person name="Jones B.M."/>
            <person name="Lawson T."/>
            <person name="Leese F."/>
            <person name="Lindquist E."/>
            <person name="Lobanov A."/>
            <person name="Lomsadze A."/>
            <person name="Malik S.B."/>
            <person name="Marsh M.E."/>
            <person name="Mackinder L."/>
            <person name="Mock T."/>
            <person name="Mueller-Roeber B."/>
            <person name="Pagarete A."/>
            <person name="Parker M."/>
            <person name="Probert I."/>
            <person name="Quesneville H."/>
            <person name="Raines C."/>
            <person name="Rensing S.A."/>
            <person name="Riano-Pachon D.M."/>
            <person name="Richier S."/>
            <person name="Rokitta S."/>
            <person name="Shiraiwa Y."/>
            <person name="Soanes D.M."/>
            <person name="van der Giezen M."/>
            <person name="Wahlund T.M."/>
            <person name="Williams B."/>
            <person name="Wilson W."/>
            <person name="Wolfe G."/>
            <person name="Wurch L.L."/>
        </authorList>
    </citation>
    <scope>NUCLEOTIDE SEQUENCE</scope>
</reference>
<dbReference type="PANTHER" id="PTHR11319">
    <property type="entry name" value="G PROTEIN-COUPLED RECEPTOR-RELATED"/>
    <property type="match status" value="1"/>
</dbReference>
<dbReference type="HOGENOM" id="CLU_001109_0_0_1"/>
<feature type="compositionally biased region" description="Basic residues" evidence="1">
    <location>
        <begin position="123"/>
        <end position="133"/>
    </location>
</feature>
<organism evidence="4 5">
    <name type="scientific">Emiliania huxleyi (strain CCMP1516)</name>
    <dbReference type="NCBI Taxonomy" id="280463"/>
    <lineage>
        <taxon>Eukaryota</taxon>
        <taxon>Haptista</taxon>
        <taxon>Haptophyta</taxon>
        <taxon>Prymnesiophyceae</taxon>
        <taxon>Isochrysidales</taxon>
        <taxon>Noelaerhabdaceae</taxon>
        <taxon>Emiliania</taxon>
    </lineage>
</organism>
<feature type="transmembrane region" description="Helical" evidence="2">
    <location>
        <begin position="1099"/>
        <end position="1123"/>
    </location>
</feature>
<feature type="compositionally biased region" description="Basic and acidic residues" evidence="1">
    <location>
        <begin position="69"/>
        <end position="83"/>
    </location>
</feature>
<dbReference type="RefSeq" id="XP_005781443.1">
    <property type="nucleotide sequence ID" value="XM_005781386.1"/>
</dbReference>
<feature type="transmembrane region" description="Helical" evidence="2">
    <location>
        <begin position="605"/>
        <end position="621"/>
    </location>
</feature>
<sequence>MAPVLLEDEACGTKVALAKDIPVAESGAEASLKEVPKKDLTAFAKAVSAAQEPSAFADWTTPSNPRRNNGREGEAKESPEEKLATAGDANRTVSAKESPGVKLATAPIASHASGISGWTNPSKLRRKKARKGSSARVGRVENVSRVGGKNRFGALLGTNGNEDVGGGGKVAHKARPPRGSTPPTTDSGMVETTTVPTLDSSVSASGRFSWPKLCPSYNLLRLFGILALICLGAAFAHSSYSATSALLSSQRYDSPWPTSPLATVAKPFTPASPNAFCEVGGIDTSSFAAIVSSESAPANHPGGRDEGRSWEALMDEIGEAVGEPLHLIGEPLASVKEIYEKQPAEADLETVPASRNSMKRKGEPEIDLVGPVYSNRTGIIARGRDTVLPVNDTSPELRPADAGKPGMLEVRKLVETGLGAPVASMHAGGEWRANDGLTDASRVPTKDLFLQRCQAIEPLLAATLEGPAWPAEVRAAQSSDSNAVESDIFSVSSVCADWQPRCAAPAWHVEPRHALRHALTDELYKTDKPPADPPADDRSIQLPSPFHFPSTSGTSSSAPGRARQRGQLLAALFLLLGACWCGVLLSVRRSTSKRLVRCRTGSRRGAWLILVALLPLAYAPSPSPPPPPPLPPLPTGFVAASSEAKLRSLITEAATSQANVAIYLPSRADFKLVGGVVYASSSGAVSIIDSDVSDCSAGYRGGVVYADGNSAGAVSIIGSNVSGCSAGYHGGVVYASSSGAVSIIDSDVSDCSAGYHEGGVVYADENSGAVSIIGSNVSGCSAGTRGGVVYAYYNGAVSIIDSDVRDCSAGDYSGVVYAEYSGAVSIIGSTVSGCSANLFGGVVYAVISESLSIAGVDFIDNGAGRSGSVLYLDKLRQRTSISDASFTGNTAGDDNDGATIEAVNSPINWDCRLGSWMPRKGSFFGDFSVGFQPKFKILVSFYQIAATLGPVYGVRLHEDFTRWTDFMDAISLDLIGLTYPDACIGSMGDRLLLAGLWPILSIMLGGAALACCALAEWLLSGRADALRRDLVRATLRRLLYWAILVAYLVLPSVSRSIFKARQCESFNVDDLTAERRSYLVADLDVLCSADDDQYSGLDAYFWAFFVLWPILFPLAFLALLLSIRSEVRAQRVRATARACRFLWRDYDPRFLFWEVVDLGRKLSLASLVLFIQTDTGSSKILRLFVASVVSALYLAALALARPFKRDDDLYLACTANLFLACCFTSGTVIQLCESAAYEDMCKALVGFDSARGASEFVIALTAAMLAASLLVVLFKTISAVRMPTIRLYSSGRHPVLELSPECHFHGFISHCWGTGQDQTHTVVRQLQLLLPGVRIWLDVDNLEDVGRLEESVRDATTFLVFLSAGYFKSFNCRRELYAALGSNRPFIPIQEADVDKGGASIEALKAECREHCVETAPPAYPSYSGPGEMLARVFEATMPIVWVRVNAFQLESLKAVALRMLLHSPYYASRPAELAGGVMVPGQAGPVAFSGPVTILVCRDNTDAVGIARALKTAAREGRGSTASAETVTIRDAEEALEGVNAAPLSGHVVFLLYLNDKTFLDAGGAVARLVQAAMDRRIAVAMVHEQDPTCGGVPFRNFFQQTPQVLLQQPYKLFDTVAVPLYPAPEHRSVSLRLVLSSMGAVPCDAGPLQRRWQLLRRRIAVARLVRRHPAEPRQQPVVQP</sequence>
<dbReference type="SUPFAM" id="SSF52200">
    <property type="entry name" value="Toll/Interleukin receptor TIR domain"/>
    <property type="match status" value="1"/>
</dbReference>
<feature type="transmembrane region" description="Helical" evidence="2">
    <location>
        <begin position="1253"/>
        <end position="1274"/>
    </location>
</feature>
<dbReference type="InterPro" id="IPR011050">
    <property type="entry name" value="Pectin_lyase_fold/virulence"/>
</dbReference>
<feature type="transmembrane region" description="Helical" evidence="2">
    <location>
        <begin position="1038"/>
        <end position="1058"/>
    </location>
</feature>
<name>A0A0D3JZS9_EMIH1</name>
<evidence type="ECO:0000313" key="5">
    <source>
        <dbReference type="Proteomes" id="UP000013827"/>
    </source>
</evidence>
<dbReference type="GO" id="GO:0007165">
    <property type="term" value="P:signal transduction"/>
    <property type="evidence" value="ECO:0007669"/>
    <property type="project" value="InterPro"/>
</dbReference>
<feature type="compositionally biased region" description="Polar residues" evidence="1">
    <location>
        <begin position="181"/>
        <end position="192"/>
    </location>
</feature>
<protein>
    <recommendedName>
        <fullName evidence="3">TIR domain-containing protein</fullName>
    </recommendedName>
</protein>
<dbReference type="Proteomes" id="UP000013827">
    <property type="component" value="Unassembled WGS sequence"/>
</dbReference>
<evidence type="ECO:0000313" key="4">
    <source>
        <dbReference type="EnsemblProtists" id="EOD29014"/>
    </source>
</evidence>
<feature type="region of interest" description="Disordered" evidence="1">
    <location>
        <begin position="151"/>
        <end position="192"/>
    </location>
</feature>
<dbReference type="InterPro" id="IPR000157">
    <property type="entry name" value="TIR_dom"/>
</dbReference>
<accession>A0A0D3JZS9</accession>
<feature type="transmembrane region" description="Helical" evidence="2">
    <location>
        <begin position="566"/>
        <end position="585"/>
    </location>
</feature>
<dbReference type="InterPro" id="IPR035897">
    <property type="entry name" value="Toll_tir_struct_dom_sf"/>
</dbReference>
<keyword evidence="5" id="KW-1185">Reference proteome</keyword>
<dbReference type="Pfam" id="PF13676">
    <property type="entry name" value="TIR_2"/>
    <property type="match status" value="1"/>
</dbReference>
<evidence type="ECO:0000259" key="3">
    <source>
        <dbReference type="Pfam" id="PF13676"/>
    </source>
</evidence>
<feature type="transmembrane region" description="Helical" evidence="2">
    <location>
        <begin position="996"/>
        <end position="1018"/>
    </location>
</feature>
<reference evidence="4" key="2">
    <citation type="submission" date="2024-10" db="UniProtKB">
        <authorList>
            <consortium name="EnsemblProtists"/>
        </authorList>
    </citation>
    <scope>IDENTIFICATION</scope>
</reference>